<evidence type="ECO:0000313" key="4">
    <source>
        <dbReference type="Proteomes" id="UP000236291"/>
    </source>
</evidence>
<evidence type="ECO:0000256" key="1">
    <source>
        <dbReference type="SAM" id="Phobius"/>
    </source>
</evidence>
<comment type="caution">
    <text evidence="2">The sequence shown here is derived from an EMBL/GenBank/DDBJ whole genome shotgun (WGS) entry which is preliminary data.</text>
</comment>
<proteinExistence type="predicted"/>
<dbReference type="EMBL" id="ASHM01109392">
    <property type="protein sequence ID" value="PNX69622.1"/>
    <property type="molecule type" value="Genomic_DNA"/>
</dbReference>
<feature type="transmembrane region" description="Helical" evidence="1">
    <location>
        <begin position="78"/>
        <end position="100"/>
    </location>
</feature>
<keyword evidence="1" id="KW-0472">Membrane</keyword>
<evidence type="ECO:0000313" key="2">
    <source>
        <dbReference type="EMBL" id="PNX61957.1"/>
    </source>
</evidence>
<reference evidence="2 4" key="1">
    <citation type="journal article" date="2014" name="Am. J. Bot.">
        <title>Genome assembly and annotation for red clover (Trifolium pratense; Fabaceae).</title>
        <authorList>
            <person name="Istvanek J."/>
            <person name="Jaros M."/>
            <person name="Krenek A."/>
            <person name="Repkova J."/>
        </authorList>
    </citation>
    <scope>NUCLEOTIDE SEQUENCE [LARGE SCALE GENOMIC DNA]</scope>
    <source>
        <strain evidence="4">cv. Tatra</strain>
        <tissue evidence="2">Young leaves</tissue>
    </source>
</reference>
<feature type="transmembrane region" description="Helical" evidence="1">
    <location>
        <begin position="52"/>
        <end position="72"/>
    </location>
</feature>
<accession>A0A2K3K6P3</accession>
<protein>
    <submittedName>
        <fullName evidence="2">Uncharacterized protein</fullName>
    </submittedName>
</protein>
<gene>
    <name evidence="2" type="ORF">L195_g052723</name>
    <name evidence="3" type="ORF">L195_g056819</name>
</gene>
<sequence>MLVLSFFVTVEMLPGHDAFKAIPIEILLFFMAVSFEVFFVFVFILNIPNREAGSGVAFFGLMVGNMVMASLMDAMIHWILIIFGAVIWVIAIFIFGWCYFAAEVKSGGGGGAGGLEDLFNRFNNEITALNNTVEEIGRNGAMGGGSLQG</sequence>
<reference evidence="2 4" key="2">
    <citation type="journal article" date="2017" name="Front. Plant Sci.">
        <title>Gene Classification and Mining of Molecular Markers Useful in Red Clover (Trifolium pratense) Breeding.</title>
        <authorList>
            <person name="Istvanek J."/>
            <person name="Dluhosova J."/>
            <person name="Dluhos P."/>
            <person name="Patkova L."/>
            <person name="Nedelnik J."/>
            <person name="Repkova J."/>
        </authorList>
    </citation>
    <scope>NUCLEOTIDE SEQUENCE [LARGE SCALE GENOMIC DNA]</scope>
    <source>
        <strain evidence="4">cv. Tatra</strain>
        <tissue evidence="2">Young leaves</tissue>
    </source>
</reference>
<dbReference type="EMBL" id="ASHM01086475">
    <property type="protein sequence ID" value="PNX61957.1"/>
    <property type="molecule type" value="Genomic_DNA"/>
</dbReference>
<feature type="transmembrane region" description="Helical" evidence="1">
    <location>
        <begin position="22"/>
        <end position="45"/>
    </location>
</feature>
<name>A0A2K3K6P3_TRIPR</name>
<keyword evidence="1" id="KW-1133">Transmembrane helix</keyword>
<dbReference type="AlphaFoldDB" id="A0A2K3K6P3"/>
<evidence type="ECO:0000313" key="3">
    <source>
        <dbReference type="EMBL" id="PNX69622.1"/>
    </source>
</evidence>
<keyword evidence="1" id="KW-0812">Transmembrane</keyword>
<dbReference type="Proteomes" id="UP000236291">
    <property type="component" value="Unassembled WGS sequence"/>
</dbReference>
<organism evidence="2 4">
    <name type="scientific">Trifolium pratense</name>
    <name type="common">Red clover</name>
    <dbReference type="NCBI Taxonomy" id="57577"/>
    <lineage>
        <taxon>Eukaryota</taxon>
        <taxon>Viridiplantae</taxon>
        <taxon>Streptophyta</taxon>
        <taxon>Embryophyta</taxon>
        <taxon>Tracheophyta</taxon>
        <taxon>Spermatophyta</taxon>
        <taxon>Magnoliopsida</taxon>
        <taxon>eudicotyledons</taxon>
        <taxon>Gunneridae</taxon>
        <taxon>Pentapetalae</taxon>
        <taxon>rosids</taxon>
        <taxon>fabids</taxon>
        <taxon>Fabales</taxon>
        <taxon>Fabaceae</taxon>
        <taxon>Papilionoideae</taxon>
        <taxon>50 kb inversion clade</taxon>
        <taxon>NPAAA clade</taxon>
        <taxon>Hologalegina</taxon>
        <taxon>IRL clade</taxon>
        <taxon>Trifolieae</taxon>
        <taxon>Trifolium</taxon>
    </lineage>
</organism>